<feature type="region of interest" description="Disordered" evidence="1">
    <location>
        <begin position="44"/>
        <end position="91"/>
    </location>
</feature>
<accession>A0A0B6ZIH2</accession>
<sequence length="91" mass="10202">MRINKKLFVEVADFDFHPSLTSSQSEASIRFTRVVQTLKLIFSRDRDEGSTANPETTETPLTPETPETPEQCKSFPQLGDSVPSKELTDSL</sequence>
<protein>
    <submittedName>
        <fullName evidence="2">Uncharacterized protein</fullName>
    </submittedName>
</protein>
<evidence type="ECO:0000313" key="2">
    <source>
        <dbReference type="EMBL" id="CEK67681.1"/>
    </source>
</evidence>
<gene>
    <name evidence="2" type="primary">ORF63542</name>
    <name evidence="3" type="synonym">ORF63546</name>
</gene>
<proteinExistence type="predicted"/>
<dbReference type="EMBL" id="HACG01020817">
    <property type="protein sequence ID" value="CEK67682.1"/>
    <property type="molecule type" value="Transcribed_RNA"/>
</dbReference>
<evidence type="ECO:0000313" key="3">
    <source>
        <dbReference type="EMBL" id="CEK67682.1"/>
    </source>
</evidence>
<dbReference type="AlphaFoldDB" id="A0A0B6ZIH2"/>
<name>A0A0B6ZIH2_9EUPU</name>
<dbReference type="EMBL" id="HACG01020816">
    <property type="protein sequence ID" value="CEK67681.1"/>
    <property type="molecule type" value="Transcribed_RNA"/>
</dbReference>
<feature type="compositionally biased region" description="Low complexity" evidence="1">
    <location>
        <begin position="54"/>
        <end position="69"/>
    </location>
</feature>
<reference evidence="2" key="1">
    <citation type="submission" date="2014-12" db="EMBL/GenBank/DDBJ databases">
        <title>Insight into the proteome of Arion vulgaris.</title>
        <authorList>
            <person name="Aradska J."/>
            <person name="Bulat T."/>
            <person name="Smidak R."/>
            <person name="Sarate P."/>
            <person name="Gangsoo J."/>
            <person name="Sialana F."/>
            <person name="Bilban M."/>
            <person name="Lubec G."/>
        </authorList>
    </citation>
    <scope>NUCLEOTIDE SEQUENCE</scope>
    <source>
        <tissue evidence="2">Skin</tissue>
    </source>
</reference>
<organism evidence="2">
    <name type="scientific">Arion vulgaris</name>
    <dbReference type="NCBI Taxonomy" id="1028688"/>
    <lineage>
        <taxon>Eukaryota</taxon>
        <taxon>Metazoa</taxon>
        <taxon>Spiralia</taxon>
        <taxon>Lophotrochozoa</taxon>
        <taxon>Mollusca</taxon>
        <taxon>Gastropoda</taxon>
        <taxon>Heterobranchia</taxon>
        <taxon>Euthyneura</taxon>
        <taxon>Panpulmonata</taxon>
        <taxon>Eupulmonata</taxon>
        <taxon>Stylommatophora</taxon>
        <taxon>Helicina</taxon>
        <taxon>Arionoidea</taxon>
        <taxon>Arionidae</taxon>
        <taxon>Arion</taxon>
    </lineage>
</organism>
<evidence type="ECO:0000256" key="1">
    <source>
        <dbReference type="SAM" id="MobiDB-lite"/>
    </source>
</evidence>